<protein>
    <recommendedName>
        <fullName evidence="5">Acetyl-CoA carboxylase subunit</fullName>
    </recommendedName>
</protein>
<keyword evidence="3" id="KW-1185">Reference proteome</keyword>
<reference evidence="3" key="2">
    <citation type="submission" date="2015-11" db="EMBL/GenBank/DDBJ databases">
        <authorList>
            <person name="Dugat-Bony E."/>
        </authorList>
    </citation>
    <scope>NUCLEOTIDE SEQUENCE [LARGE SCALE GENOMIC DNA]</scope>
    <source>
        <strain evidence="3">Mu292</strain>
    </source>
</reference>
<dbReference type="GeneID" id="82888368"/>
<gene>
    <name evidence="2" type="ORF">CVA01_22590</name>
    <name evidence="1" type="ORF">CVAR292_00100</name>
</gene>
<dbReference type="EMBL" id="FAUH01000001">
    <property type="protein sequence ID" value="CUU64796.1"/>
    <property type="molecule type" value="Genomic_DNA"/>
</dbReference>
<evidence type="ECO:0000313" key="3">
    <source>
        <dbReference type="Proteomes" id="UP000182498"/>
    </source>
</evidence>
<dbReference type="OrthoDB" id="9773233at2"/>
<reference evidence="2 4" key="3">
    <citation type="submission" date="2019-06" db="EMBL/GenBank/DDBJ databases">
        <title>Whole genome shotgun sequence of Corynebacterium variabile NBRC 15286.</title>
        <authorList>
            <person name="Hosoyama A."/>
            <person name="Uohara A."/>
            <person name="Ohji S."/>
            <person name="Ichikawa N."/>
        </authorList>
    </citation>
    <scope>NUCLEOTIDE SEQUENCE [LARGE SCALE GENOMIC DNA]</scope>
    <source>
        <strain evidence="2 4">NBRC 15286</strain>
    </source>
</reference>
<dbReference type="Proteomes" id="UP000182498">
    <property type="component" value="Unassembled WGS sequence"/>
</dbReference>
<organism evidence="1 3">
    <name type="scientific">Corynebacterium variabile</name>
    <dbReference type="NCBI Taxonomy" id="1727"/>
    <lineage>
        <taxon>Bacteria</taxon>
        <taxon>Bacillati</taxon>
        <taxon>Actinomycetota</taxon>
        <taxon>Actinomycetes</taxon>
        <taxon>Mycobacteriales</taxon>
        <taxon>Corynebacteriaceae</taxon>
        <taxon>Corynebacterium</taxon>
    </lineage>
</organism>
<accession>A0A0X8XUH3</accession>
<dbReference type="Proteomes" id="UP000319986">
    <property type="component" value="Unassembled WGS sequence"/>
</dbReference>
<evidence type="ECO:0008006" key="5">
    <source>
        <dbReference type="Google" id="ProtNLM"/>
    </source>
</evidence>
<reference evidence="1" key="1">
    <citation type="submission" date="2015-11" db="EMBL/GenBank/DDBJ databases">
        <authorList>
            <person name="Zhang Y."/>
            <person name="Guo Z."/>
        </authorList>
    </citation>
    <scope>NUCLEOTIDE SEQUENCE [LARGE SCALE GENOMIC DNA]</scope>
    <source>
        <strain evidence="1">Mu292</strain>
    </source>
</reference>
<dbReference type="EMBL" id="BJNT01000018">
    <property type="protein sequence ID" value="GEC86945.1"/>
    <property type="molecule type" value="Genomic_DNA"/>
</dbReference>
<evidence type="ECO:0000313" key="4">
    <source>
        <dbReference type="Proteomes" id="UP000319986"/>
    </source>
</evidence>
<sequence length="86" mass="9001">MTDTSQNTAVPVTVVRGLPAEPGADAPDLDLLTAAVAQALGTVVAESATTYTDPRELVRRHPRGAWGLPGADTRWQTVFSPAGFRG</sequence>
<evidence type="ECO:0000313" key="2">
    <source>
        <dbReference type="EMBL" id="GEC86945.1"/>
    </source>
</evidence>
<dbReference type="AlphaFoldDB" id="A0A0X8XUH3"/>
<dbReference type="RefSeq" id="WP_014010710.1">
    <property type="nucleotide sequence ID" value="NZ_BJNT01000018.1"/>
</dbReference>
<evidence type="ECO:0000313" key="1">
    <source>
        <dbReference type="EMBL" id="CUU64796.1"/>
    </source>
</evidence>
<proteinExistence type="predicted"/>
<name>A0A0X8XUH3_9CORY</name>